<dbReference type="EMBL" id="QFDK01000003">
    <property type="protein sequence ID" value="TOZ05002.1"/>
    <property type="molecule type" value="Genomic_DNA"/>
</dbReference>
<reference evidence="1" key="1">
    <citation type="submission" date="2018-05" db="EMBL/GenBank/DDBJ databases">
        <title>Genome Comparison of Lactic Acid Bacteria Isolated from non-Wheat Sourdough.</title>
        <authorList>
            <person name="Rice T."/>
            <person name="Axel C."/>
            <person name="Lynch K.M."/>
            <person name="Benz C."/>
            <person name="Arendt E.K."/>
            <person name="Coffey A."/>
        </authorList>
    </citation>
    <scope>NUCLEOTIDE SEQUENCE</scope>
    <source>
        <strain evidence="1">TR055</strain>
    </source>
</reference>
<evidence type="ECO:0000313" key="2">
    <source>
        <dbReference type="Proteomes" id="UP000785759"/>
    </source>
</evidence>
<evidence type="ECO:0000313" key="1">
    <source>
        <dbReference type="EMBL" id="TOZ05002.1"/>
    </source>
</evidence>
<gene>
    <name evidence="1" type="ORF">DIS17_03400</name>
</gene>
<comment type="caution">
    <text evidence="1">The sequence shown here is derived from an EMBL/GenBank/DDBJ whole genome shotgun (WGS) entry which is preliminary data.</text>
</comment>
<proteinExistence type="predicted"/>
<accession>A0AAJ5FL44</accession>
<dbReference type="Proteomes" id="UP000785759">
    <property type="component" value="Unassembled WGS sequence"/>
</dbReference>
<organism evidence="1 2">
    <name type="scientific">Levilactobacillus brevis</name>
    <name type="common">Lactobacillus brevis</name>
    <dbReference type="NCBI Taxonomy" id="1580"/>
    <lineage>
        <taxon>Bacteria</taxon>
        <taxon>Bacillati</taxon>
        <taxon>Bacillota</taxon>
        <taxon>Bacilli</taxon>
        <taxon>Lactobacillales</taxon>
        <taxon>Lactobacillaceae</taxon>
        <taxon>Levilactobacillus</taxon>
    </lineage>
</organism>
<protein>
    <submittedName>
        <fullName evidence="1">Uncharacterized protein</fullName>
    </submittedName>
</protein>
<name>A0AAJ5FL44_LEVBR</name>
<sequence length="75" mass="8437">MMVECSLLQFEKVNLGKELFATSLVATVVFRKSIVNQHKPFIFSGKTDDDMPIEYYSRYTVGGQAFSTLIGSVHD</sequence>
<dbReference type="AlphaFoldDB" id="A0AAJ5FL44"/>
<dbReference type="RefSeq" id="WP_085762875.1">
    <property type="nucleotide sequence ID" value="NZ_CP019750.1"/>
</dbReference>